<organism evidence="1 2">
    <name type="scientific">Camellia lanceoleosa</name>
    <dbReference type="NCBI Taxonomy" id="1840588"/>
    <lineage>
        <taxon>Eukaryota</taxon>
        <taxon>Viridiplantae</taxon>
        <taxon>Streptophyta</taxon>
        <taxon>Embryophyta</taxon>
        <taxon>Tracheophyta</taxon>
        <taxon>Spermatophyta</taxon>
        <taxon>Magnoliopsida</taxon>
        <taxon>eudicotyledons</taxon>
        <taxon>Gunneridae</taxon>
        <taxon>Pentapetalae</taxon>
        <taxon>asterids</taxon>
        <taxon>Ericales</taxon>
        <taxon>Theaceae</taxon>
        <taxon>Camellia</taxon>
    </lineage>
</organism>
<dbReference type="Proteomes" id="UP001060215">
    <property type="component" value="Chromosome 6"/>
</dbReference>
<proteinExistence type="predicted"/>
<evidence type="ECO:0000313" key="1">
    <source>
        <dbReference type="EMBL" id="KAI8024398.1"/>
    </source>
</evidence>
<keyword evidence="2" id="KW-1185">Reference proteome</keyword>
<gene>
    <name evidence="1" type="ORF">LOK49_LG03G03151</name>
</gene>
<comment type="caution">
    <text evidence="1">The sequence shown here is derived from an EMBL/GenBank/DDBJ whole genome shotgun (WGS) entry which is preliminary data.</text>
</comment>
<name>A0ACC0IGF8_9ERIC</name>
<sequence length="161" mass="18435">MGPRVQEHDFGNRTRLDDFDRKLKTNLDYPLKLLHAKNQQSDRLLLPPPPPVTSPMVIDMFLGQVRGILAQLDYEKLDEIISRTDLLGPRDVSLMKTQHLDLSYILSCVGLPKWSSTQISLQDVHSNGPVLDDILLSDPKRGRLKGRSQWWLEEERARGRG</sequence>
<evidence type="ECO:0000313" key="2">
    <source>
        <dbReference type="Proteomes" id="UP001060215"/>
    </source>
</evidence>
<dbReference type="EMBL" id="CM045763">
    <property type="protein sequence ID" value="KAI8024398.1"/>
    <property type="molecule type" value="Genomic_DNA"/>
</dbReference>
<protein>
    <submittedName>
        <fullName evidence="1">Uncharacterized protein</fullName>
    </submittedName>
</protein>
<accession>A0ACC0IGF8</accession>
<reference evidence="1 2" key="1">
    <citation type="journal article" date="2022" name="Plant J.">
        <title>Chromosome-level genome of Camellia lanceoleosa provides a valuable resource for understanding genome evolution and self-incompatibility.</title>
        <authorList>
            <person name="Gong W."/>
            <person name="Xiao S."/>
            <person name="Wang L."/>
            <person name="Liao Z."/>
            <person name="Chang Y."/>
            <person name="Mo W."/>
            <person name="Hu G."/>
            <person name="Li W."/>
            <person name="Zhao G."/>
            <person name="Zhu H."/>
            <person name="Hu X."/>
            <person name="Ji K."/>
            <person name="Xiang X."/>
            <person name="Song Q."/>
            <person name="Yuan D."/>
            <person name="Jin S."/>
            <person name="Zhang L."/>
        </authorList>
    </citation>
    <scope>NUCLEOTIDE SEQUENCE [LARGE SCALE GENOMIC DNA]</scope>
    <source>
        <strain evidence="1">SQ_2022a</strain>
    </source>
</reference>